<dbReference type="AlphaFoldDB" id="A0A383CCV4"/>
<accession>A0A383CCV4</accession>
<sequence length="213" mass="24601">MTEMTIFDFNKHSNYSRKDVIKIVTGKDVQPYGKWVSGYNREGDDLFIFMNIGIPGRTGHDYKNSYDRKTEGISWCGKGNTHSNQPVIRQIINGSLTLYVFARWERHVVDFKYLGIGKVISFEDDVPVADRDGNDSFCIEFKLTCKQSGTNAWRINNFDEAFEESIPATGTEGAVRYVIHKNRERNSYIVEKKKKGFLKKEGKLYCEVCLFDF</sequence>
<gene>
    <name evidence="2" type="ORF">METZ01_LOCUS482349</name>
</gene>
<organism evidence="2">
    <name type="scientific">marine metagenome</name>
    <dbReference type="NCBI Taxonomy" id="408172"/>
    <lineage>
        <taxon>unclassified sequences</taxon>
        <taxon>metagenomes</taxon>
        <taxon>ecological metagenomes</taxon>
    </lineage>
</organism>
<reference evidence="2" key="1">
    <citation type="submission" date="2018-05" db="EMBL/GenBank/DDBJ databases">
        <authorList>
            <person name="Lanie J.A."/>
            <person name="Ng W.-L."/>
            <person name="Kazmierczak K.M."/>
            <person name="Andrzejewski T.M."/>
            <person name="Davidsen T.M."/>
            <person name="Wayne K.J."/>
            <person name="Tettelin H."/>
            <person name="Glass J.I."/>
            <person name="Rusch D."/>
            <person name="Podicherti R."/>
            <person name="Tsui H.-C.T."/>
            <person name="Winkler M.E."/>
        </authorList>
    </citation>
    <scope>NUCLEOTIDE SEQUENCE</scope>
</reference>
<dbReference type="InterPro" id="IPR021835">
    <property type="entry name" value="DUF3427"/>
</dbReference>
<dbReference type="Pfam" id="PF11907">
    <property type="entry name" value="DUF3427"/>
    <property type="match status" value="1"/>
</dbReference>
<feature type="non-terminal residue" evidence="2">
    <location>
        <position position="213"/>
    </location>
</feature>
<feature type="domain" description="DUF3427" evidence="1">
    <location>
        <begin position="9"/>
        <end position="143"/>
    </location>
</feature>
<protein>
    <recommendedName>
        <fullName evidence="1">DUF3427 domain-containing protein</fullName>
    </recommendedName>
</protein>
<feature type="non-terminal residue" evidence="2">
    <location>
        <position position="1"/>
    </location>
</feature>
<evidence type="ECO:0000259" key="1">
    <source>
        <dbReference type="Pfam" id="PF11907"/>
    </source>
</evidence>
<dbReference type="EMBL" id="UINC01207423">
    <property type="protein sequence ID" value="SVE29495.1"/>
    <property type="molecule type" value="Genomic_DNA"/>
</dbReference>
<evidence type="ECO:0000313" key="2">
    <source>
        <dbReference type="EMBL" id="SVE29495.1"/>
    </source>
</evidence>
<proteinExistence type="predicted"/>
<name>A0A383CCV4_9ZZZZ</name>